<evidence type="ECO:0000313" key="2">
    <source>
        <dbReference type="Proteomes" id="UP000264605"/>
    </source>
</evidence>
<accession>A0AAD0S453</accession>
<sequence length="90" mass="10063">MWFITTLKEPYKFYNKNGIPILVSEIEWTNCIYDADGDVVGECSPSVIKNKQQALLALVGAGVFGFPSKSEAKEFAKGLKLKTWNYLQLG</sequence>
<evidence type="ECO:0000313" key="1">
    <source>
        <dbReference type="EMBL" id="AXV67772.1"/>
    </source>
</evidence>
<dbReference type="GeneID" id="99507919"/>
<dbReference type="AlphaFoldDB" id="A0AAD0S453"/>
<dbReference type="Proteomes" id="UP000264605">
    <property type="component" value="Plasmid unnamed2"/>
</dbReference>
<geneLocation type="plasmid" evidence="1 2">
    <name>unnamed2</name>
</geneLocation>
<dbReference type="KEGG" id="pdj:D0907_20815"/>
<name>A0AAD0S453_9GAMM</name>
<gene>
    <name evidence="1" type="ORF">D0907_20815</name>
</gene>
<dbReference type="RefSeq" id="WP_118845639.1">
    <property type="nucleotide sequence ID" value="NZ_CP032092.1"/>
</dbReference>
<keyword evidence="1" id="KW-0614">Plasmid</keyword>
<dbReference type="EMBL" id="CP032092">
    <property type="protein sequence ID" value="AXV67772.1"/>
    <property type="molecule type" value="Genomic_DNA"/>
</dbReference>
<reference evidence="1 2" key="1">
    <citation type="submission" date="2018-08" db="EMBL/GenBank/DDBJ databases">
        <title>Draft genome sequence of Pseudoalteromonas donghaensis HJ51.</title>
        <authorList>
            <person name="Oh J."/>
            <person name="Roh D."/>
        </authorList>
    </citation>
    <scope>NUCLEOTIDE SEQUENCE [LARGE SCALE GENOMIC DNA]</scope>
    <source>
        <strain evidence="1 2">HJ51</strain>
        <plasmid evidence="1 2">unnamed2</plasmid>
    </source>
</reference>
<organism evidence="1 2">
    <name type="scientific">Pseudoalteromonas lipolytica</name>
    <dbReference type="NCBI Taxonomy" id="570156"/>
    <lineage>
        <taxon>Bacteria</taxon>
        <taxon>Pseudomonadati</taxon>
        <taxon>Pseudomonadota</taxon>
        <taxon>Gammaproteobacteria</taxon>
        <taxon>Alteromonadales</taxon>
        <taxon>Pseudoalteromonadaceae</taxon>
        <taxon>Pseudoalteromonas</taxon>
    </lineage>
</organism>
<protein>
    <submittedName>
        <fullName evidence="1">Uncharacterized protein</fullName>
    </submittedName>
</protein>
<proteinExistence type="predicted"/>